<dbReference type="EMBL" id="KZ678149">
    <property type="protein sequence ID" value="PSN60431.1"/>
    <property type="molecule type" value="Genomic_DNA"/>
</dbReference>
<dbReference type="SUPFAM" id="SSF75304">
    <property type="entry name" value="Amidase signature (AS) enzymes"/>
    <property type="match status" value="1"/>
</dbReference>
<feature type="binding site" evidence="4">
    <location>
        <begin position="232"/>
        <end position="235"/>
    </location>
    <ligand>
        <name>substrate</name>
    </ligand>
</feature>
<evidence type="ECO:0000256" key="2">
    <source>
        <dbReference type="ARBA" id="ARBA00022801"/>
    </source>
</evidence>
<name>A0A2T2N4S4_CORCC</name>
<feature type="binding site" evidence="4">
    <location>
        <position position="185"/>
    </location>
    <ligand>
        <name>substrate</name>
    </ligand>
</feature>
<comment type="similarity">
    <text evidence="1">Belongs to the amidase family.</text>
</comment>
<feature type="binding site" evidence="4">
    <location>
        <position position="211"/>
    </location>
    <ligand>
        <name>substrate</name>
    </ligand>
</feature>
<dbReference type="PANTHER" id="PTHR46072">
    <property type="entry name" value="AMIDASE-RELATED-RELATED"/>
    <property type="match status" value="1"/>
</dbReference>
<keyword evidence="8" id="KW-1185">Reference proteome</keyword>
<feature type="region of interest" description="Disordered" evidence="5">
    <location>
        <begin position="1"/>
        <end position="28"/>
    </location>
</feature>
<dbReference type="Proteomes" id="UP000240883">
    <property type="component" value="Unassembled WGS sequence"/>
</dbReference>
<evidence type="ECO:0000256" key="4">
    <source>
        <dbReference type="PIRSR" id="PIRSR001221-2"/>
    </source>
</evidence>
<dbReference type="Pfam" id="PF01425">
    <property type="entry name" value="Amidase"/>
    <property type="match status" value="1"/>
</dbReference>
<dbReference type="STRING" id="1448308.A0A2T2N4S4"/>
<dbReference type="Gene3D" id="3.90.1300.10">
    <property type="entry name" value="Amidase signature (AS) domain"/>
    <property type="match status" value="1"/>
</dbReference>
<reference evidence="7 8" key="1">
    <citation type="journal article" date="2018" name="Front. Microbiol.">
        <title>Genome-Wide Analysis of Corynespora cassiicola Leaf Fall Disease Putative Effectors.</title>
        <authorList>
            <person name="Lopez D."/>
            <person name="Ribeiro S."/>
            <person name="Label P."/>
            <person name="Fumanal B."/>
            <person name="Venisse J.S."/>
            <person name="Kohler A."/>
            <person name="de Oliveira R.R."/>
            <person name="Labutti K."/>
            <person name="Lipzen A."/>
            <person name="Lail K."/>
            <person name="Bauer D."/>
            <person name="Ohm R.A."/>
            <person name="Barry K.W."/>
            <person name="Spatafora J."/>
            <person name="Grigoriev I.V."/>
            <person name="Martin F.M."/>
            <person name="Pujade-Renaud V."/>
        </authorList>
    </citation>
    <scope>NUCLEOTIDE SEQUENCE [LARGE SCALE GENOMIC DNA]</scope>
    <source>
        <strain evidence="7 8">Philippines</strain>
    </source>
</reference>
<dbReference type="InterPro" id="IPR023631">
    <property type="entry name" value="Amidase_dom"/>
</dbReference>
<keyword evidence="2" id="KW-0378">Hydrolase</keyword>
<dbReference type="PANTHER" id="PTHR46072:SF11">
    <property type="entry name" value="AMIDASE-RELATED"/>
    <property type="match status" value="1"/>
</dbReference>
<organism evidence="7 8">
    <name type="scientific">Corynespora cassiicola Philippines</name>
    <dbReference type="NCBI Taxonomy" id="1448308"/>
    <lineage>
        <taxon>Eukaryota</taxon>
        <taxon>Fungi</taxon>
        <taxon>Dikarya</taxon>
        <taxon>Ascomycota</taxon>
        <taxon>Pezizomycotina</taxon>
        <taxon>Dothideomycetes</taxon>
        <taxon>Pleosporomycetidae</taxon>
        <taxon>Pleosporales</taxon>
        <taxon>Corynesporascaceae</taxon>
        <taxon>Corynespora</taxon>
    </lineage>
</organism>
<proteinExistence type="inferred from homology"/>
<feature type="active site" description="Charge relay system" evidence="3">
    <location>
        <position position="136"/>
    </location>
</feature>
<feature type="compositionally biased region" description="Basic and acidic residues" evidence="5">
    <location>
        <begin position="10"/>
        <end position="23"/>
    </location>
</feature>
<feature type="domain" description="Amidase" evidence="6">
    <location>
        <begin position="80"/>
        <end position="527"/>
    </location>
</feature>
<evidence type="ECO:0000259" key="6">
    <source>
        <dbReference type="Pfam" id="PF01425"/>
    </source>
</evidence>
<feature type="active site" description="Charge relay system" evidence="3">
    <location>
        <position position="211"/>
    </location>
</feature>
<evidence type="ECO:0000256" key="3">
    <source>
        <dbReference type="PIRSR" id="PIRSR001221-1"/>
    </source>
</evidence>
<dbReference type="PIRSF" id="PIRSF001221">
    <property type="entry name" value="Amidase_fungi"/>
    <property type="match status" value="1"/>
</dbReference>
<evidence type="ECO:0000313" key="7">
    <source>
        <dbReference type="EMBL" id="PSN60431.1"/>
    </source>
</evidence>
<dbReference type="InterPro" id="IPR036928">
    <property type="entry name" value="AS_sf"/>
</dbReference>
<dbReference type="AlphaFoldDB" id="A0A2T2N4S4"/>
<evidence type="ECO:0000256" key="5">
    <source>
        <dbReference type="SAM" id="MobiDB-lite"/>
    </source>
</evidence>
<accession>A0A2T2N4S4</accession>
<sequence>MTSKSWQDIAAEKKKEQEARIPNEWRIPPSALPPAGTIDLRPWAEKSGILTPRELEITSKRYDATSLASAIASRTYSSEEVTRAFCKRAAIAQQLTNCLTEICFLDAIEAAKQLDFQLKATGKPAGPLHGVPMTLKECFHVKGYDASDGYISRCFDPSTYDSYLTQLLRAAGALIIAKTNNPQTMLVAESHNNVFGRALNPVVSHLTCGGSSGGEGSIQAFRGSAMGIGTDVGGSIRIPAAANGVYGFKPSFGLLPLLAYANSNWLGMNTGIPAVCGPLGHSVRDLALLMRVVRHQKPWLVDPAVMPHVFERGTVSRKPVVGVIRSNGVIPHPPILRAISEAADKLKSAGFEVKEFQPPFTFTQVREVSEQLFTIDGLSYARGQFKISGEPPVPSVLDIGFWDLPRKTPEEQWAWNAKKLALQKQLVDAWEAAGIDVVLCPAGPHTAVEPGKWTNDMYTVWVNAMDYPAAIVPFGTVDPEKDRRAEGLEFSSKADEANQAMYDPAKMAGAPIALQIVGKRLSDEQLLEDVSVIDEALKSVAAAKL</sequence>
<feature type="active site" description="Acyl-ester intermediate" evidence="3">
    <location>
        <position position="235"/>
    </location>
</feature>
<gene>
    <name evidence="7" type="ORF">BS50DRAFT_579293</name>
</gene>
<protein>
    <submittedName>
        <fullName evidence="7">Amidase</fullName>
    </submittedName>
</protein>
<dbReference type="OrthoDB" id="6428749at2759"/>
<dbReference type="GO" id="GO:0016787">
    <property type="term" value="F:hydrolase activity"/>
    <property type="evidence" value="ECO:0007669"/>
    <property type="project" value="UniProtKB-KW"/>
</dbReference>
<evidence type="ECO:0000313" key="8">
    <source>
        <dbReference type="Proteomes" id="UP000240883"/>
    </source>
</evidence>
<evidence type="ECO:0000256" key="1">
    <source>
        <dbReference type="ARBA" id="ARBA00009199"/>
    </source>
</evidence>